<dbReference type="CDD" id="cd02870">
    <property type="entry name" value="PseudoU_synth_RsuA_like"/>
    <property type="match status" value="1"/>
</dbReference>
<evidence type="ECO:0000313" key="8">
    <source>
        <dbReference type="Proteomes" id="UP000266389"/>
    </source>
</evidence>
<evidence type="ECO:0000256" key="4">
    <source>
        <dbReference type="RuleBase" id="RU003887"/>
    </source>
</evidence>
<dbReference type="CDD" id="cd00165">
    <property type="entry name" value="S4"/>
    <property type="match status" value="1"/>
</dbReference>
<dbReference type="InterPro" id="IPR020094">
    <property type="entry name" value="TruA/RsuA/RluB/E/F_N"/>
</dbReference>
<dbReference type="Pfam" id="PF01479">
    <property type="entry name" value="S4"/>
    <property type="match status" value="1"/>
</dbReference>
<evidence type="ECO:0000259" key="6">
    <source>
        <dbReference type="SMART" id="SM00363"/>
    </source>
</evidence>
<accession>A0A395M2L6</accession>
<evidence type="ECO:0000256" key="1">
    <source>
        <dbReference type="ARBA" id="ARBA00008348"/>
    </source>
</evidence>
<dbReference type="EMBL" id="PHFL01000010">
    <property type="protein sequence ID" value="RFM25059.1"/>
    <property type="molecule type" value="Genomic_DNA"/>
</dbReference>
<dbReference type="PANTHER" id="PTHR47683:SF2">
    <property type="entry name" value="RNA-BINDING S4 DOMAIN-CONTAINING PROTEIN"/>
    <property type="match status" value="1"/>
</dbReference>
<reference evidence="7 8" key="1">
    <citation type="journal article" date="2011" name="ISME J.">
        <title>Community ecology of hot spring cyanobacterial mats: predominant populations and their functional potential.</title>
        <authorList>
            <person name="Klatt C.G."/>
            <person name="Wood J.M."/>
            <person name="Rusch D.B."/>
            <person name="Bateson M.M."/>
            <person name="Hamamura N."/>
            <person name="Heidelberg J.F."/>
            <person name="Grossman A.R."/>
            <person name="Bhaya D."/>
            <person name="Cohan F.M."/>
            <person name="Kuhl M."/>
            <person name="Bryant D.A."/>
            <person name="Ward D.M."/>
        </authorList>
    </citation>
    <scope>NUCLEOTIDE SEQUENCE [LARGE SCALE GENOMIC DNA]</scope>
    <source>
        <strain evidence="7">OS</strain>
    </source>
</reference>
<dbReference type="InterPro" id="IPR020103">
    <property type="entry name" value="PsdUridine_synth_cat_dom_sf"/>
</dbReference>
<keyword evidence="2 4" id="KW-0413">Isomerase</keyword>
<feature type="domain" description="RNA-binding S4" evidence="6">
    <location>
        <begin position="51"/>
        <end position="110"/>
    </location>
</feature>
<keyword evidence="3" id="KW-0694">RNA-binding</keyword>
<dbReference type="InterPro" id="IPR006145">
    <property type="entry name" value="PsdUridine_synth_RsuA/RluA"/>
</dbReference>
<proteinExistence type="inferred from homology"/>
<dbReference type="Gene3D" id="3.30.70.1560">
    <property type="entry name" value="Alpha-L RNA-binding motif"/>
    <property type="match status" value="1"/>
</dbReference>
<dbReference type="SMART" id="SM00363">
    <property type="entry name" value="S4"/>
    <property type="match status" value="1"/>
</dbReference>
<comment type="similarity">
    <text evidence="1 4">Belongs to the pseudouridine synthase RsuA family.</text>
</comment>
<feature type="compositionally biased region" description="Polar residues" evidence="5">
    <location>
        <begin position="1"/>
        <end position="13"/>
    </location>
</feature>
<dbReference type="PROSITE" id="PS01149">
    <property type="entry name" value="PSI_RSU"/>
    <property type="match status" value="1"/>
</dbReference>
<dbReference type="InterPro" id="IPR042092">
    <property type="entry name" value="PsdUridine_s_RsuA/RluB/E/F_cat"/>
</dbReference>
<dbReference type="InterPro" id="IPR050343">
    <property type="entry name" value="RsuA_PseudoU_synthase"/>
</dbReference>
<dbReference type="SUPFAM" id="SSF55174">
    <property type="entry name" value="Alpha-L RNA-binding motif"/>
    <property type="match status" value="1"/>
</dbReference>
<evidence type="ECO:0000313" key="7">
    <source>
        <dbReference type="EMBL" id="RFM25059.1"/>
    </source>
</evidence>
<dbReference type="InterPro" id="IPR018496">
    <property type="entry name" value="PsdUridine_synth_RsuA/RluB_CS"/>
</dbReference>
<dbReference type="GO" id="GO:0000455">
    <property type="term" value="P:enzyme-directed rRNA pseudouridine synthesis"/>
    <property type="evidence" value="ECO:0007669"/>
    <property type="project" value="UniProtKB-ARBA"/>
</dbReference>
<dbReference type="InterPro" id="IPR036986">
    <property type="entry name" value="S4_RNA-bd_sf"/>
</dbReference>
<name>A0A395M2L6_9BACT</name>
<dbReference type="NCBIfam" id="TIGR00093">
    <property type="entry name" value="pseudouridine synthase"/>
    <property type="match status" value="1"/>
</dbReference>
<dbReference type="GO" id="GO:0003723">
    <property type="term" value="F:RNA binding"/>
    <property type="evidence" value="ECO:0007669"/>
    <property type="project" value="UniProtKB-KW"/>
</dbReference>
<dbReference type="FunFam" id="3.10.290.10:FF:000003">
    <property type="entry name" value="Pseudouridine synthase"/>
    <property type="match status" value="1"/>
</dbReference>
<dbReference type="PROSITE" id="PS50889">
    <property type="entry name" value="S4"/>
    <property type="match status" value="1"/>
</dbReference>
<comment type="caution">
    <text evidence="7">The sequence shown here is derived from an EMBL/GenBank/DDBJ whole genome shotgun (WGS) entry which is preliminary data.</text>
</comment>
<feature type="region of interest" description="Disordered" evidence="5">
    <location>
        <begin position="1"/>
        <end position="42"/>
    </location>
</feature>
<dbReference type="PANTHER" id="PTHR47683">
    <property type="entry name" value="PSEUDOURIDINE SYNTHASE FAMILY PROTEIN-RELATED"/>
    <property type="match status" value="1"/>
</dbReference>
<evidence type="ECO:0000256" key="3">
    <source>
        <dbReference type="PROSITE-ProRule" id="PRU00182"/>
    </source>
</evidence>
<dbReference type="Pfam" id="PF00849">
    <property type="entry name" value="PseudoU_synth_2"/>
    <property type="match status" value="1"/>
</dbReference>
<dbReference type="AlphaFoldDB" id="A0A395M2L6"/>
<dbReference type="SUPFAM" id="SSF55120">
    <property type="entry name" value="Pseudouridine synthase"/>
    <property type="match status" value="1"/>
</dbReference>
<protein>
    <recommendedName>
        <fullName evidence="4">Pseudouridine synthase</fullName>
        <ecNumber evidence="4">5.4.99.-</ecNumber>
    </recommendedName>
</protein>
<organism evidence="7 8">
    <name type="scientific">Candidatus Thermochlorobacter aerophilus</name>
    <dbReference type="NCBI Taxonomy" id="1868324"/>
    <lineage>
        <taxon>Bacteria</taxon>
        <taxon>Pseudomonadati</taxon>
        <taxon>Chlorobiota</taxon>
        <taxon>Chlorobiia</taxon>
        <taxon>Chlorobiales</taxon>
        <taxon>Candidatus Thermochlorobacteriaceae</taxon>
        <taxon>Candidatus Thermochlorobacter</taxon>
    </lineage>
</organism>
<dbReference type="GO" id="GO:0120159">
    <property type="term" value="F:rRNA pseudouridine synthase activity"/>
    <property type="evidence" value="ECO:0007669"/>
    <property type="project" value="UniProtKB-ARBA"/>
</dbReference>
<sequence length="287" mass="32388">MPTKNKSVTSEPSLSAEPADSRRSRAARQRAQSSKSSHALATNDAGQTELIRLNKFISLCGVASRRKADELIMAGEVVVNGQVVTELGTKIHRFKDEVFVQGRRLQEPRQKLYILLNKPKDVITTNYDERGRRTVLDVLNIDERVYPVGRLDRNTVGALLLTNDGELANRLMHPSHNIEKEYLATLDKKFQRADLPKLTGGMRLKDTGEKVSACKAKILGDGSVVWVSLHEGKNRQLHRMFWSLGYEVKKLERISYAGLSIEGLKRGEWRYLSPAEVMHLRRLSGMV</sequence>
<dbReference type="Proteomes" id="UP000266389">
    <property type="component" value="Unassembled WGS sequence"/>
</dbReference>
<dbReference type="Gene3D" id="3.30.70.580">
    <property type="entry name" value="Pseudouridine synthase I, catalytic domain, N-terminal subdomain"/>
    <property type="match status" value="1"/>
</dbReference>
<dbReference type="EC" id="5.4.99.-" evidence="4"/>
<dbReference type="InterPro" id="IPR000748">
    <property type="entry name" value="PsdUridine_synth_RsuA/RluB/E/F"/>
</dbReference>
<dbReference type="InterPro" id="IPR002942">
    <property type="entry name" value="S4_RNA-bd"/>
</dbReference>
<evidence type="ECO:0000256" key="5">
    <source>
        <dbReference type="SAM" id="MobiDB-lite"/>
    </source>
</evidence>
<gene>
    <name evidence="7" type="ORF">D0433_02440</name>
</gene>
<evidence type="ECO:0000256" key="2">
    <source>
        <dbReference type="ARBA" id="ARBA00023235"/>
    </source>
</evidence>
<dbReference type="Gene3D" id="3.10.290.10">
    <property type="entry name" value="RNA-binding S4 domain"/>
    <property type="match status" value="1"/>
</dbReference>